<dbReference type="AlphaFoldDB" id="Q1YP30"/>
<evidence type="ECO:0000313" key="1">
    <source>
        <dbReference type="EMBL" id="EAS46016.1"/>
    </source>
</evidence>
<dbReference type="HOGENOM" id="CLU_2843561_0_0_6"/>
<reference evidence="1 2" key="1">
    <citation type="submission" date="2006-03" db="EMBL/GenBank/DDBJ databases">
        <authorList>
            <person name="Giovannoni S.J."/>
            <person name="Cho J.-C."/>
            <person name="Ferriera S."/>
            <person name="Johnson J."/>
            <person name="Kravitz S."/>
            <person name="Halpern A."/>
            <person name="Remington K."/>
            <person name="Beeson K."/>
            <person name="Tran B."/>
            <person name="Rogers Y.-H."/>
            <person name="Friedman R."/>
            <person name="Venter J.C."/>
        </authorList>
    </citation>
    <scope>NUCLEOTIDE SEQUENCE [LARGE SCALE GENOMIC DNA]</scope>
    <source>
        <strain evidence="1 2">HTCC2207</strain>
    </source>
</reference>
<organism evidence="1 2">
    <name type="scientific">gamma proteobacterium HTCC2207</name>
    <dbReference type="NCBI Taxonomy" id="314287"/>
    <lineage>
        <taxon>Bacteria</taxon>
        <taxon>Pseudomonadati</taxon>
        <taxon>Pseudomonadota</taxon>
        <taxon>Gammaproteobacteria</taxon>
        <taxon>Cellvibrionales</taxon>
        <taxon>Porticoccaceae</taxon>
        <taxon>SAR92 clade</taxon>
    </lineage>
</organism>
<evidence type="ECO:0000313" key="2">
    <source>
        <dbReference type="Proteomes" id="UP000005555"/>
    </source>
</evidence>
<keyword evidence="2" id="KW-1185">Reference proteome</keyword>
<dbReference type="Proteomes" id="UP000005555">
    <property type="component" value="Unassembled WGS sequence"/>
</dbReference>
<dbReference type="EMBL" id="AAPI01000012">
    <property type="protein sequence ID" value="EAS46016.1"/>
    <property type="molecule type" value="Genomic_DNA"/>
</dbReference>
<name>Q1YP30_9GAMM</name>
<comment type="caution">
    <text evidence="1">The sequence shown here is derived from an EMBL/GenBank/DDBJ whole genome shotgun (WGS) entry which is preliminary data.</text>
</comment>
<proteinExistence type="predicted"/>
<protein>
    <submittedName>
        <fullName evidence="1">GTP-binding protein EngA</fullName>
    </submittedName>
</protein>
<accession>Q1YP30</accession>
<sequence length="65" mass="7167">MIGHHTKENQLLALADRENLLLLQANQLLAYGGPQKEYPPNSNPIGLARGGHQKNRTKAVLILPM</sequence>
<gene>
    <name evidence="1" type="primary">engA</name>
    <name evidence="1" type="ORF">GB2207_07457</name>
</gene>